<keyword evidence="2" id="KW-1185">Reference proteome</keyword>
<protein>
    <submittedName>
        <fullName evidence="1">Uncharacterized protein</fullName>
    </submittedName>
</protein>
<gene>
    <name evidence="1" type="ORF">IWZ03DRAFT_419225</name>
</gene>
<reference evidence="1 2" key="1">
    <citation type="submission" date="2024-04" db="EMBL/GenBank/DDBJ databases">
        <title>Phyllosticta paracitricarpa is synonymous to the EU quarantine fungus P. citricarpa based on phylogenomic analyses.</title>
        <authorList>
            <consortium name="Lawrence Berkeley National Laboratory"/>
            <person name="Van Ingen-Buijs V.A."/>
            <person name="Van Westerhoven A.C."/>
            <person name="Haridas S."/>
            <person name="Skiadas P."/>
            <person name="Martin F."/>
            <person name="Groenewald J.Z."/>
            <person name="Crous P.W."/>
            <person name="Seidl M.F."/>
        </authorList>
    </citation>
    <scope>NUCLEOTIDE SEQUENCE [LARGE SCALE GENOMIC DNA]</scope>
    <source>
        <strain evidence="1 2">CBS 123371</strain>
    </source>
</reference>
<comment type="caution">
    <text evidence="1">The sequence shown here is derived from an EMBL/GenBank/DDBJ whole genome shotgun (WGS) entry which is preliminary data.</text>
</comment>
<dbReference type="Proteomes" id="UP001363622">
    <property type="component" value="Unassembled WGS sequence"/>
</dbReference>
<proteinExistence type="predicted"/>
<evidence type="ECO:0000313" key="2">
    <source>
        <dbReference type="Proteomes" id="UP001363622"/>
    </source>
</evidence>
<evidence type="ECO:0000313" key="1">
    <source>
        <dbReference type="EMBL" id="KAK7508961.1"/>
    </source>
</evidence>
<dbReference type="EMBL" id="JBBPHU010000022">
    <property type="protein sequence ID" value="KAK7508961.1"/>
    <property type="molecule type" value="Genomic_DNA"/>
</dbReference>
<organism evidence="1 2">
    <name type="scientific">Phyllosticta citriasiana</name>
    <dbReference type="NCBI Taxonomy" id="595635"/>
    <lineage>
        <taxon>Eukaryota</taxon>
        <taxon>Fungi</taxon>
        <taxon>Dikarya</taxon>
        <taxon>Ascomycota</taxon>
        <taxon>Pezizomycotina</taxon>
        <taxon>Dothideomycetes</taxon>
        <taxon>Dothideomycetes incertae sedis</taxon>
        <taxon>Botryosphaeriales</taxon>
        <taxon>Phyllostictaceae</taxon>
        <taxon>Phyllosticta</taxon>
    </lineage>
</organism>
<sequence length="102" mass="11674">MQRKPFWELPARSMHLLVISSAELSNKGRDITLVMIRLYYWLFPIPHADKEAMERLIEAEYAKPASERVIKGVGGDEDAAIGYTVSRNDVGLWIFEHTVKKA</sequence>
<accession>A0ABR1K779</accession>
<name>A0ABR1K779_9PEZI</name>